<protein>
    <recommendedName>
        <fullName evidence="6">Ribonuclease P protein component 1</fullName>
        <shortName evidence="6">RNase P component 1</shortName>
        <ecNumber evidence="6">3.1.26.5</ecNumber>
    </recommendedName>
    <alternativeName>
        <fullName evidence="6">Rpp29</fullName>
    </alternativeName>
</protein>
<evidence type="ECO:0000256" key="4">
    <source>
        <dbReference type="ARBA" id="ARBA00022759"/>
    </source>
</evidence>
<dbReference type="Gene3D" id="2.30.30.210">
    <property type="entry name" value="Ribonuclease P/MRP, subunit p29"/>
    <property type="match status" value="1"/>
</dbReference>
<dbReference type="EC" id="3.1.26.5" evidence="6"/>
<keyword evidence="5 6" id="KW-0378">Hydrolase</keyword>
<evidence type="ECO:0000256" key="1">
    <source>
        <dbReference type="ARBA" id="ARBA00022490"/>
    </source>
</evidence>
<comment type="similarity">
    <text evidence="6">Belongs to the eukaryotic/archaeal RNase P protein component 1 family.</text>
</comment>
<dbReference type="SUPFAM" id="SSF101744">
    <property type="entry name" value="Rof/RNase P subunit-like"/>
    <property type="match status" value="1"/>
</dbReference>
<keyword evidence="4 6" id="KW-0255">Endonuclease</keyword>
<dbReference type="GO" id="GO:0030677">
    <property type="term" value="C:ribonuclease P complex"/>
    <property type="evidence" value="ECO:0007669"/>
    <property type="project" value="UniProtKB-UniRule"/>
</dbReference>
<organism evidence="7 8">
    <name type="scientific">Candidatus Iainarchaeum sp</name>
    <dbReference type="NCBI Taxonomy" id="3101447"/>
    <lineage>
        <taxon>Archaea</taxon>
        <taxon>Candidatus Iainarchaeota</taxon>
        <taxon>Candidatus Iainarchaeia</taxon>
        <taxon>Candidatus Iainarchaeales</taxon>
        <taxon>Candidatus Iainarchaeaceae</taxon>
        <taxon>Candidatus Iainarchaeum</taxon>
    </lineage>
</organism>
<dbReference type="InterPro" id="IPR023534">
    <property type="entry name" value="Rof/RNase_P-like"/>
</dbReference>
<evidence type="ECO:0000256" key="5">
    <source>
        <dbReference type="ARBA" id="ARBA00022801"/>
    </source>
</evidence>
<dbReference type="InterPro" id="IPR002730">
    <property type="entry name" value="Rpp29/RNP1"/>
</dbReference>
<evidence type="ECO:0000256" key="6">
    <source>
        <dbReference type="HAMAP-Rule" id="MF_00754"/>
    </source>
</evidence>
<dbReference type="InterPro" id="IPR023538">
    <property type="entry name" value="RNP1"/>
</dbReference>
<dbReference type="Proteomes" id="UP000774699">
    <property type="component" value="Unassembled WGS sequence"/>
</dbReference>
<keyword evidence="3 6" id="KW-0540">Nuclease</keyword>
<comment type="subunit">
    <text evidence="6">Consists of a catalytic RNA component and at least 4-5 protein subunits.</text>
</comment>
<dbReference type="GO" id="GO:0003723">
    <property type="term" value="F:RNA binding"/>
    <property type="evidence" value="ECO:0007669"/>
    <property type="project" value="InterPro"/>
</dbReference>
<dbReference type="GO" id="GO:0001682">
    <property type="term" value="P:tRNA 5'-leader removal"/>
    <property type="evidence" value="ECO:0007669"/>
    <property type="project" value="UniProtKB-UniRule"/>
</dbReference>
<dbReference type="AlphaFoldDB" id="A0A8T4C5Z6"/>
<evidence type="ECO:0000313" key="8">
    <source>
        <dbReference type="Proteomes" id="UP000774699"/>
    </source>
</evidence>
<dbReference type="Pfam" id="PF01868">
    <property type="entry name" value="RNase_P-MRP_p29"/>
    <property type="match status" value="1"/>
</dbReference>
<comment type="subcellular location">
    <subcellularLocation>
        <location evidence="6">Cytoplasm</location>
    </subcellularLocation>
</comment>
<evidence type="ECO:0000313" key="7">
    <source>
        <dbReference type="EMBL" id="MBM3281831.1"/>
    </source>
</evidence>
<name>A0A8T4C5Z6_9ARCH</name>
<sequence length="99" mass="11167">MIKTNHYTLNREVLPIHELIGLTMRVVESVDASKKGLIGKIINETQRTFVIDMNNMEKTLPKNESTFAFDLDGEVVEIEGSELVGNPIERLKNGGKYYA</sequence>
<reference evidence="7" key="1">
    <citation type="submission" date="2019-03" db="EMBL/GenBank/DDBJ databases">
        <title>Lake Tanganyika Metagenome-Assembled Genomes (MAGs).</title>
        <authorList>
            <person name="Tran P."/>
        </authorList>
    </citation>
    <scope>NUCLEOTIDE SEQUENCE</scope>
    <source>
        <strain evidence="7">M_DeepCast_50m_m2_156</strain>
    </source>
</reference>
<dbReference type="InterPro" id="IPR036980">
    <property type="entry name" value="RNase_P/MRP_Rpp29_sf"/>
</dbReference>
<comment type="function">
    <text evidence="6">Part of ribonuclease P, a protein complex that generates mature tRNA molecules by cleaving their 5'-ends.</text>
</comment>
<proteinExistence type="inferred from homology"/>
<dbReference type="EMBL" id="VGJJ01000002">
    <property type="protein sequence ID" value="MBM3281831.1"/>
    <property type="molecule type" value="Genomic_DNA"/>
</dbReference>
<comment type="caution">
    <text evidence="7">The sequence shown here is derived from an EMBL/GenBank/DDBJ whole genome shotgun (WGS) entry which is preliminary data.</text>
</comment>
<accession>A0A8T4C5Z6</accession>
<dbReference type="SMART" id="SM00538">
    <property type="entry name" value="POP4"/>
    <property type="match status" value="1"/>
</dbReference>
<keyword evidence="2 6" id="KW-0819">tRNA processing</keyword>
<dbReference type="HAMAP" id="MF_00754">
    <property type="entry name" value="RNase_P_1"/>
    <property type="match status" value="1"/>
</dbReference>
<comment type="catalytic activity">
    <reaction evidence="6">
        <text>Endonucleolytic cleavage of RNA, removing 5'-extranucleotides from tRNA precursor.</text>
        <dbReference type="EC" id="3.1.26.5"/>
    </reaction>
</comment>
<keyword evidence="1 6" id="KW-0963">Cytoplasm</keyword>
<dbReference type="GO" id="GO:0004526">
    <property type="term" value="F:ribonuclease P activity"/>
    <property type="evidence" value="ECO:0007669"/>
    <property type="project" value="UniProtKB-UniRule"/>
</dbReference>
<gene>
    <name evidence="6" type="primary">rnp1</name>
    <name evidence="7" type="ORF">FJY86_00625</name>
</gene>
<evidence type="ECO:0000256" key="2">
    <source>
        <dbReference type="ARBA" id="ARBA00022694"/>
    </source>
</evidence>
<evidence type="ECO:0000256" key="3">
    <source>
        <dbReference type="ARBA" id="ARBA00022722"/>
    </source>
</evidence>
<dbReference type="GO" id="GO:0005737">
    <property type="term" value="C:cytoplasm"/>
    <property type="evidence" value="ECO:0007669"/>
    <property type="project" value="UniProtKB-SubCell"/>
</dbReference>